<keyword evidence="2" id="KW-0378">Hydrolase</keyword>
<accession>A0A7S7SHV5</accession>
<evidence type="ECO:0000256" key="1">
    <source>
        <dbReference type="ARBA" id="ARBA00005947"/>
    </source>
</evidence>
<protein>
    <submittedName>
        <fullName evidence="4">Histone deacetylase</fullName>
    </submittedName>
</protein>
<name>A0A7S7SHV5_PALFE</name>
<keyword evidence="5" id="KW-1185">Reference proteome</keyword>
<dbReference type="Proteomes" id="UP000593892">
    <property type="component" value="Chromosome"/>
</dbReference>
<dbReference type="Pfam" id="PF00850">
    <property type="entry name" value="Hist_deacetyl"/>
    <property type="match status" value="1"/>
</dbReference>
<dbReference type="KEGG" id="pfer:IRI77_19535"/>
<dbReference type="InterPro" id="IPR037138">
    <property type="entry name" value="His_deacetylse_dom_sf"/>
</dbReference>
<dbReference type="InterPro" id="IPR044150">
    <property type="entry name" value="HDAC_classIV"/>
</dbReference>
<dbReference type="CDD" id="cd09993">
    <property type="entry name" value="HDAC_classIV"/>
    <property type="match status" value="1"/>
</dbReference>
<dbReference type="InterPro" id="IPR023801">
    <property type="entry name" value="His_deacetylse_dom"/>
</dbReference>
<dbReference type="GO" id="GO:0004407">
    <property type="term" value="F:histone deacetylase activity"/>
    <property type="evidence" value="ECO:0007669"/>
    <property type="project" value="InterPro"/>
</dbReference>
<dbReference type="PANTHER" id="PTHR10625">
    <property type="entry name" value="HISTONE DEACETYLASE HDAC1-RELATED"/>
    <property type="match status" value="1"/>
</dbReference>
<gene>
    <name evidence="4" type="ORF">IRI77_19535</name>
</gene>
<comment type="similarity">
    <text evidence="1">Belongs to the histone deacetylase family.</text>
</comment>
<dbReference type="GO" id="GO:0040029">
    <property type="term" value="P:epigenetic regulation of gene expression"/>
    <property type="evidence" value="ECO:0007669"/>
    <property type="project" value="TreeGrafter"/>
</dbReference>
<dbReference type="InterPro" id="IPR023696">
    <property type="entry name" value="Ureohydrolase_dom_sf"/>
</dbReference>
<evidence type="ECO:0000313" key="4">
    <source>
        <dbReference type="EMBL" id="QOY85043.1"/>
    </source>
</evidence>
<dbReference type="GO" id="GO:0016787">
    <property type="term" value="F:hydrolase activity"/>
    <property type="evidence" value="ECO:0007669"/>
    <property type="project" value="UniProtKB-KW"/>
</dbReference>
<dbReference type="PANTHER" id="PTHR10625:SF19">
    <property type="entry name" value="HISTONE DEACETYLASE 12"/>
    <property type="match status" value="1"/>
</dbReference>
<dbReference type="InterPro" id="IPR000286">
    <property type="entry name" value="HDACs"/>
</dbReference>
<dbReference type="AlphaFoldDB" id="A0A7S7SHV5"/>
<feature type="domain" description="Histone deacetylase" evidence="3">
    <location>
        <begin position="19"/>
        <end position="290"/>
    </location>
</feature>
<dbReference type="SUPFAM" id="SSF52768">
    <property type="entry name" value="Arginase/deacetylase"/>
    <property type="match status" value="1"/>
</dbReference>
<dbReference type="PRINTS" id="PR01270">
    <property type="entry name" value="HDASUPER"/>
</dbReference>
<dbReference type="EMBL" id="CP063849">
    <property type="protein sequence ID" value="QOY85043.1"/>
    <property type="molecule type" value="Genomic_DNA"/>
</dbReference>
<dbReference type="RefSeq" id="WP_194446713.1">
    <property type="nucleotide sequence ID" value="NZ_CP063849.1"/>
</dbReference>
<evidence type="ECO:0000259" key="3">
    <source>
        <dbReference type="Pfam" id="PF00850"/>
    </source>
</evidence>
<reference evidence="4 5" key="1">
    <citation type="submission" date="2020-10" db="EMBL/GenBank/DDBJ databases">
        <title>Complete genome sequence of Paludibaculum fermentans P105T, a facultatively anaerobic acidobacterium capable of dissimilatory Fe(III) reduction.</title>
        <authorList>
            <person name="Dedysh S.N."/>
            <person name="Beletsky A.V."/>
            <person name="Kulichevskaya I.S."/>
            <person name="Mardanov A.V."/>
            <person name="Ravin N.V."/>
        </authorList>
    </citation>
    <scope>NUCLEOTIDE SEQUENCE [LARGE SCALE GENOMIC DNA]</scope>
    <source>
        <strain evidence="4 5">P105</strain>
    </source>
</reference>
<evidence type="ECO:0000313" key="5">
    <source>
        <dbReference type="Proteomes" id="UP000593892"/>
    </source>
</evidence>
<sequence>MLPFPLVYHDGYDLKFGAHVFPSQKYRLIRACLIDEYIAGPEDFLTPEQATVEQLQLVHTPDWVAKLQSGKLTYHEILKLEVPYSRKMVEAFFLAAGGTLLAARQALIHGIGFNIGGGFHHAFAGHGEGFCAINDMAVAVRVLQQEHLIKTALVIDCDVHHGNGTASVFAHDPSVFTISIHHFNNYPTEKPPSTVDIHLGDGVGDQEYLEKLRSAYDTAVCGFRPDLVVYVAGSDPYYDDKLGGLSLTREGLYLRDRVVFDAALRQHVPVAVTLAGGYARKLEDTVTLHMRTVKAALASYQEFGWKSDAD</sequence>
<evidence type="ECO:0000256" key="2">
    <source>
        <dbReference type="ARBA" id="ARBA00022801"/>
    </source>
</evidence>
<proteinExistence type="inferred from homology"/>
<dbReference type="Gene3D" id="3.40.800.20">
    <property type="entry name" value="Histone deacetylase domain"/>
    <property type="match status" value="1"/>
</dbReference>
<organism evidence="4 5">
    <name type="scientific">Paludibaculum fermentans</name>
    <dbReference type="NCBI Taxonomy" id="1473598"/>
    <lineage>
        <taxon>Bacteria</taxon>
        <taxon>Pseudomonadati</taxon>
        <taxon>Acidobacteriota</taxon>
        <taxon>Terriglobia</taxon>
        <taxon>Bryobacterales</taxon>
        <taxon>Bryobacteraceae</taxon>
        <taxon>Paludibaculum</taxon>
    </lineage>
</organism>